<reference evidence="3" key="1">
    <citation type="journal article" date="2019" name="Curr. Biol.">
        <title>Genome Sequence of Striga asiatica Provides Insight into the Evolution of Plant Parasitism.</title>
        <authorList>
            <person name="Yoshida S."/>
            <person name="Kim S."/>
            <person name="Wafula E.K."/>
            <person name="Tanskanen J."/>
            <person name="Kim Y.M."/>
            <person name="Honaas L."/>
            <person name="Yang Z."/>
            <person name="Spallek T."/>
            <person name="Conn C.E."/>
            <person name="Ichihashi Y."/>
            <person name="Cheong K."/>
            <person name="Cui S."/>
            <person name="Der J.P."/>
            <person name="Gundlach H."/>
            <person name="Jiao Y."/>
            <person name="Hori C."/>
            <person name="Ishida J.K."/>
            <person name="Kasahara H."/>
            <person name="Kiba T."/>
            <person name="Kim M.S."/>
            <person name="Koo N."/>
            <person name="Laohavisit A."/>
            <person name="Lee Y.H."/>
            <person name="Lumba S."/>
            <person name="McCourt P."/>
            <person name="Mortimer J.C."/>
            <person name="Mutuku J.M."/>
            <person name="Nomura T."/>
            <person name="Sasaki-Sekimoto Y."/>
            <person name="Seto Y."/>
            <person name="Wang Y."/>
            <person name="Wakatake T."/>
            <person name="Sakakibara H."/>
            <person name="Demura T."/>
            <person name="Yamaguchi S."/>
            <person name="Yoneyama K."/>
            <person name="Manabe R.I."/>
            <person name="Nelson D.C."/>
            <person name="Schulman A.H."/>
            <person name="Timko M.P."/>
            <person name="dePamphilis C.W."/>
            <person name="Choi D."/>
            <person name="Shirasu K."/>
        </authorList>
    </citation>
    <scope>NUCLEOTIDE SEQUENCE [LARGE SCALE GENOMIC DNA]</scope>
    <source>
        <strain evidence="3">cv. UVA1</strain>
    </source>
</reference>
<evidence type="ECO:0000256" key="1">
    <source>
        <dbReference type="SAM" id="MobiDB-lite"/>
    </source>
</evidence>
<sequence>MGLGESVLRGYLLDYKSEERRGLGEGRSTSLLVYPEDTRNNRPTAMGFPYGVESFWKDYEEEKEREKEEIERYDSRDPYREKDKEKGEDRTWELFLALTGQTQTTL</sequence>
<accession>A0A5A7QEA2</accession>
<proteinExistence type="predicted"/>
<dbReference type="AlphaFoldDB" id="A0A5A7QEA2"/>
<evidence type="ECO:0000313" key="3">
    <source>
        <dbReference type="Proteomes" id="UP000325081"/>
    </source>
</evidence>
<evidence type="ECO:0000313" key="2">
    <source>
        <dbReference type="EMBL" id="GER43540.1"/>
    </source>
</evidence>
<feature type="region of interest" description="Disordered" evidence="1">
    <location>
        <begin position="64"/>
        <end position="88"/>
    </location>
</feature>
<gene>
    <name evidence="2" type="ORF">STAS_20398</name>
</gene>
<name>A0A5A7QEA2_STRAF</name>
<dbReference type="Proteomes" id="UP000325081">
    <property type="component" value="Unassembled WGS sequence"/>
</dbReference>
<keyword evidence="2" id="KW-0378">Hydrolase</keyword>
<dbReference type="GO" id="GO:0016787">
    <property type="term" value="F:hydrolase activity"/>
    <property type="evidence" value="ECO:0007669"/>
    <property type="project" value="UniProtKB-KW"/>
</dbReference>
<organism evidence="2 3">
    <name type="scientific">Striga asiatica</name>
    <name type="common">Asiatic witchweed</name>
    <name type="synonym">Buchnera asiatica</name>
    <dbReference type="NCBI Taxonomy" id="4170"/>
    <lineage>
        <taxon>Eukaryota</taxon>
        <taxon>Viridiplantae</taxon>
        <taxon>Streptophyta</taxon>
        <taxon>Embryophyta</taxon>
        <taxon>Tracheophyta</taxon>
        <taxon>Spermatophyta</taxon>
        <taxon>Magnoliopsida</taxon>
        <taxon>eudicotyledons</taxon>
        <taxon>Gunneridae</taxon>
        <taxon>Pentapetalae</taxon>
        <taxon>asterids</taxon>
        <taxon>lamiids</taxon>
        <taxon>Lamiales</taxon>
        <taxon>Orobanchaceae</taxon>
        <taxon>Buchnereae</taxon>
        <taxon>Striga</taxon>
    </lineage>
</organism>
<protein>
    <submittedName>
        <fullName evidence="2">P-loop containing nucleoside triphosphatehydrolases superfamily protein</fullName>
    </submittedName>
</protein>
<dbReference type="EMBL" id="BKCP01006627">
    <property type="protein sequence ID" value="GER43540.1"/>
    <property type="molecule type" value="Genomic_DNA"/>
</dbReference>
<keyword evidence="3" id="KW-1185">Reference proteome</keyword>
<comment type="caution">
    <text evidence="2">The sequence shown here is derived from an EMBL/GenBank/DDBJ whole genome shotgun (WGS) entry which is preliminary data.</text>
</comment>